<evidence type="ECO:0000313" key="1">
    <source>
        <dbReference type="EMBL" id="UXI66709.1"/>
    </source>
</evidence>
<reference evidence="1" key="1">
    <citation type="submission" date="2022-09" db="EMBL/GenBank/DDBJ databases">
        <title>Tahibacter sp. nov., isolated from a fresh water.</title>
        <authorList>
            <person name="Baek J.H."/>
            <person name="Lee J.K."/>
            <person name="Kim J.M."/>
            <person name="Jeon C.O."/>
        </authorList>
    </citation>
    <scope>NUCLEOTIDE SEQUENCE</scope>
    <source>
        <strain evidence="1">W38</strain>
    </source>
</reference>
<protein>
    <submittedName>
        <fullName evidence="1">Uncharacterized protein</fullName>
    </submittedName>
</protein>
<sequence length="57" mass="6330">MRELNEIEVGQVAGGDGDIDICPPNWPWRWPRPHHIDLTRVVQPIGNIAQGGFSIGN</sequence>
<proteinExistence type="predicted"/>
<dbReference type="Proteomes" id="UP001064632">
    <property type="component" value="Chromosome"/>
</dbReference>
<evidence type="ECO:0000313" key="2">
    <source>
        <dbReference type="Proteomes" id="UP001064632"/>
    </source>
</evidence>
<organism evidence="1 2">
    <name type="scientific">Tahibacter amnicola</name>
    <dbReference type="NCBI Taxonomy" id="2976241"/>
    <lineage>
        <taxon>Bacteria</taxon>
        <taxon>Pseudomonadati</taxon>
        <taxon>Pseudomonadota</taxon>
        <taxon>Gammaproteobacteria</taxon>
        <taxon>Lysobacterales</taxon>
        <taxon>Rhodanobacteraceae</taxon>
        <taxon>Tahibacter</taxon>
    </lineage>
</organism>
<name>A0ABY6B9K6_9GAMM</name>
<gene>
    <name evidence="1" type="ORF">N4264_18410</name>
</gene>
<dbReference type="EMBL" id="CP104694">
    <property type="protein sequence ID" value="UXI66709.1"/>
    <property type="molecule type" value="Genomic_DNA"/>
</dbReference>
<dbReference type="RefSeq" id="WP_261693689.1">
    <property type="nucleotide sequence ID" value="NZ_CP104694.1"/>
</dbReference>
<keyword evidence="2" id="KW-1185">Reference proteome</keyword>
<accession>A0ABY6B9K6</accession>